<feature type="chain" id="PRO_5040826011" evidence="1">
    <location>
        <begin position="23"/>
        <end position="78"/>
    </location>
</feature>
<accession>A0A9X2XU45</accession>
<organism evidence="2 3">
    <name type="scientific">Paraflavisolibacter caeni</name>
    <dbReference type="NCBI Taxonomy" id="2982496"/>
    <lineage>
        <taxon>Bacteria</taxon>
        <taxon>Pseudomonadati</taxon>
        <taxon>Bacteroidota</taxon>
        <taxon>Chitinophagia</taxon>
        <taxon>Chitinophagales</taxon>
        <taxon>Chitinophagaceae</taxon>
        <taxon>Paraflavisolibacter</taxon>
    </lineage>
</organism>
<dbReference type="Proteomes" id="UP001155483">
    <property type="component" value="Unassembled WGS sequence"/>
</dbReference>
<dbReference type="EMBL" id="JAOTIF010000001">
    <property type="protein sequence ID" value="MCU7547698.1"/>
    <property type="molecule type" value="Genomic_DNA"/>
</dbReference>
<dbReference type="AlphaFoldDB" id="A0A9X2XU45"/>
<evidence type="ECO:0000313" key="3">
    <source>
        <dbReference type="Proteomes" id="UP001155483"/>
    </source>
</evidence>
<reference evidence="2" key="1">
    <citation type="submission" date="2022-09" db="EMBL/GenBank/DDBJ databases">
        <authorList>
            <person name="Yuan C."/>
            <person name="Ke Z."/>
        </authorList>
    </citation>
    <scope>NUCLEOTIDE SEQUENCE</scope>
    <source>
        <strain evidence="2">LB-8</strain>
    </source>
</reference>
<keyword evidence="1" id="KW-0732">Signal</keyword>
<feature type="signal peptide" evidence="1">
    <location>
        <begin position="1"/>
        <end position="22"/>
    </location>
</feature>
<dbReference type="RefSeq" id="WP_279295144.1">
    <property type="nucleotide sequence ID" value="NZ_JAOTIF010000001.1"/>
</dbReference>
<proteinExistence type="predicted"/>
<sequence length="78" mass="8763">MKQISFILFLSVLLASVSFATANRTNCCKTKYQKTVAVKNKVVTKRSVLELAKRAAQVSSSQKDIFPEFIIGNTFYKL</sequence>
<keyword evidence="3" id="KW-1185">Reference proteome</keyword>
<evidence type="ECO:0000313" key="2">
    <source>
        <dbReference type="EMBL" id="MCU7547698.1"/>
    </source>
</evidence>
<protein>
    <submittedName>
        <fullName evidence="2">Uncharacterized protein</fullName>
    </submittedName>
</protein>
<reference evidence="2" key="2">
    <citation type="submission" date="2023-04" db="EMBL/GenBank/DDBJ databases">
        <title>Paracnuella aquatica gen. nov., sp. nov., a member of the family Chitinophagaceae isolated from a hot spring.</title>
        <authorList>
            <person name="Wang C."/>
        </authorList>
    </citation>
    <scope>NUCLEOTIDE SEQUENCE</scope>
    <source>
        <strain evidence="2">LB-8</strain>
    </source>
</reference>
<evidence type="ECO:0000256" key="1">
    <source>
        <dbReference type="SAM" id="SignalP"/>
    </source>
</evidence>
<comment type="caution">
    <text evidence="2">The sequence shown here is derived from an EMBL/GenBank/DDBJ whole genome shotgun (WGS) entry which is preliminary data.</text>
</comment>
<gene>
    <name evidence="2" type="ORF">OCK74_01170</name>
</gene>
<name>A0A9X2XU45_9BACT</name>